<dbReference type="CDD" id="cd11375">
    <property type="entry name" value="Peptidase_M54"/>
    <property type="match status" value="1"/>
</dbReference>
<dbReference type="InterPro" id="IPR012091">
    <property type="entry name" value="Pept_M54_archaemetzncn_arc/bac"/>
</dbReference>
<keyword evidence="4" id="KW-0378">Hydrolase</keyword>
<dbReference type="InterPro" id="IPR024079">
    <property type="entry name" value="MetalloPept_cat_dom_sf"/>
</dbReference>
<evidence type="ECO:0000256" key="3">
    <source>
        <dbReference type="ARBA" id="ARBA00022723"/>
    </source>
</evidence>
<dbReference type="GO" id="GO:0008270">
    <property type="term" value="F:zinc ion binding"/>
    <property type="evidence" value="ECO:0007669"/>
    <property type="project" value="InterPro"/>
</dbReference>
<accession>A0A7C4F9A8</accession>
<protein>
    <recommendedName>
        <fullName evidence="8">Archaemetzincin</fullName>
    </recommendedName>
</protein>
<name>A0A7C4F9A8_THEPE</name>
<dbReference type="EMBL" id="DTFI01000050">
    <property type="protein sequence ID" value="HGI43100.1"/>
    <property type="molecule type" value="Genomic_DNA"/>
</dbReference>
<gene>
    <name evidence="7" type="ORF">ENV17_01770</name>
</gene>
<keyword evidence="3" id="KW-0479">Metal-binding</keyword>
<comment type="cofactor">
    <cofactor evidence="1">
        <name>Zn(2+)</name>
        <dbReference type="ChEBI" id="CHEBI:29105"/>
    </cofactor>
</comment>
<comment type="caution">
    <text evidence="7">The sequence shown here is derived from an EMBL/GenBank/DDBJ whole genome shotgun (WGS) entry which is preliminary data.</text>
</comment>
<dbReference type="GO" id="GO:0008237">
    <property type="term" value="F:metallopeptidase activity"/>
    <property type="evidence" value="ECO:0007669"/>
    <property type="project" value="UniProtKB-KW"/>
</dbReference>
<dbReference type="PANTHER" id="PTHR15910">
    <property type="entry name" value="ARCHAEMETZINCIN"/>
    <property type="match status" value="1"/>
</dbReference>
<keyword evidence="6" id="KW-0482">Metalloprotease</keyword>
<dbReference type="SUPFAM" id="SSF55486">
    <property type="entry name" value="Metalloproteases ('zincins'), catalytic domain"/>
    <property type="match status" value="1"/>
</dbReference>
<evidence type="ECO:0008006" key="8">
    <source>
        <dbReference type="Google" id="ProtNLM"/>
    </source>
</evidence>
<dbReference type="Pfam" id="PF07998">
    <property type="entry name" value="Peptidase_M54"/>
    <property type="match status" value="1"/>
</dbReference>
<keyword evidence="2" id="KW-0645">Protease</keyword>
<evidence type="ECO:0000256" key="5">
    <source>
        <dbReference type="ARBA" id="ARBA00022833"/>
    </source>
</evidence>
<proteinExistence type="predicted"/>
<evidence type="ECO:0000256" key="1">
    <source>
        <dbReference type="ARBA" id="ARBA00001947"/>
    </source>
</evidence>
<dbReference type="GO" id="GO:0006508">
    <property type="term" value="P:proteolysis"/>
    <property type="evidence" value="ECO:0007669"/>
    <property type="project" value="UniProtKB-KW"/>
</dbReference>
<dbReference type="AlphaFoldDB" id="A0A7C4F9A8"/>
<dbReference type="PANTHER" id="PTHR15910:SF1">
    <property type="entry name" value="ARCHAEMETZINCIN-2"/>
    <property type="match status" value="1"/>
</dbReference>
<dbReference type="Gene3D" id="3.40.390.10">
    <property type="entry name" value="Collagenase (Catalytic Domain)"/>
    <property type="match status" value="1"/>
</dbReference>
<reference evidence="7" key="1">
    <citation type="journal article" date="2020" name="mSystems">
        <title>Genome- and Community-Level Interaction Insights into Carbon Utilization and Element Cycling Functions of Hydrothermarchaeota in Hydrothermal Sediment.</title>
        <authorList>
            <person name="Zhou Z."/>
            <person name="Liu Y."/>
            <person name="Xu W."/>
            <person name="Pan J."/>
            <person name="Luo Z.H."/>
            <person name="Li M."/>
        </authorList>
    </citation>
    <scope>NUCLEOTIDE SEQUENCE [LARGE SCALE GENOMIC DNA]</scope>
    <source>
        <strain evidence="7">SpSt-735</strain>
    </source>
</reference>
<dbReference type="InterPro" id="IPR012962">
    <property type="entry name" value="Pept_M54_archaemetzincn"/>
</dbReference>
<organism evidence="7">
    <name type="scientific">Thermofilum pendens</name>
    <dbReference type="NCBI Taxonomy" id="2269"/>
    <lineage>
        <taxon>Archaea</taxon>
        <taxon>Thermoproteota</taxon>
        <taxon>Thermoprotei</taxon>
        <taxon>Thermofilales</taxon>
        <taxon>Thermofilaceae</taxon>
        <taxon>Thermofilum</taxon>
    </lineage>
</organism>
<evidence type="ECO:0000313" key="7">
    <source>
        <dbReference type="EMBL" id="HGI43100.1"/>
    </source>
</evidence>
<dbReference type="NCBIfam" id="NF033823">
    <property type="entry name" value="archmetzin"/>
    <property type="match status" value="1"/>
</dbReference>
<sequence length="243" mass="27223">MQSGDNPSSTYVLLSACTTARSRRSRQIISKLLSGEVGLRQSSPNLGVIRSGYGDPAVVGDTYTIVIYPVQVDRVLLEFIAQQFKRVFNAKVLLSGQLPLGEILRHFDEEREQIRADRLLEALREKLGVTPHQRVLVIIEGDGYVEGLNFVFGVAAEGWGGVVFTKRLYPEFYGGMPNENLLRVRLFKEVLHELGHSYGLTHCTNNCVMRFSNSVFDVDSKSAFYCPRCIRELSILAPGLLRI</sequence>
<keyword evidence="5" id="KW-0862">Zinc</keyword>
<evidence type="ECO:0000256" key="6">
    <source>
        <dbReference type="ARBA" id="ARBA00023049"/>
    </source>
</evidence>
<evidence type="ECO:0000256" key="2">
    <source>
        <dbReference type="ARBA" id="ARBA00022670"/>
    </source>
</evidence>
<evidence type="ECO:0000256" key="4">
    <source>
        <dbReference type="ARBA" id="ARBA00022801"/>
    </source>
</evidence>